<name>A0A3E0DYC5_9BACT</name>
<protein>
    <submittedName>
        <fullName evidence="1">Uncharacterized protein</fullName>
    </submittedName>
</protein>
<evidence type="ECO:0000313" key="1">
    <source>
        <dbReference type="EMBL" id="REG88579.1"/>
    </source>
</evidence>
<accession>A0A3E0DYC5</accession>
<reference evidence="1 2" key="1">
    <citation type="submission" date="2018-08" db="EMBL/GenBank/DDBJ databases">
        <title>Genomic Encyclopedia of Archaeal and Bacterial Type Strains, Phase II (KMG-II): from individual species to whole genera.</title>
        <authorList>
            <person name="Goeker M."/>
        </authorList>
    </citation>
    <scope>NUCLEOTIDE SEQUENCE [LARGE SCALE GENOMIC DNA]</scope>
    <source>
        <strain evidence="1 2">DSM 15986</strain>
    </source>
</reference>
<evidence type="ECO:0000313" key="2">
    <source>
        <dbReference type="Proteomes" id="UP000256405"/>
    </source>
</evidence>
<dbReference type="EMBL" id="QUNF01000008">
    <property type="protein sequence ID" value="REG88579.1"/>
    <property type="molecule type" value="Genomic_DNA"/>
</dbReference>
<dbReference type="OrthoDB" id="825605at2"/>
<proteinExistence type="predicted"/>
<keyword evidence="2" id="KW-1185">Reference proteome</keyword>
<gene>
    <name evidence="1" type="ORF">C8N25_10812</name>
</gene>
<organism evidence="1 2">
    <name type="scientific">Algoriphagus antarcticus</name>
    <dbReference type="NCBI Taxonomy" id="238540"/>
    <lineage>
        <taxon>Bacteria</taxon>
        <taxon>Pseudomonadati</taxon>
        <taxon>Bacteroidota</taxon>
        <taxon>Cytophagia</taxon>
        <taxon>Cytophagales</taxon>
        <taxon>Cyclobacteriaceae</taxon>
        <taxon>Algoriphagus</taxon>
    </lineage>
</organism>
<dbReference type="RefSeq" id="WP_086543804.1">
    <property type="nucleotide sequence ID" value="NZ_MSSW01000092.1"/>
</dbReference>
<dbReference type="AlphaFoldDB" id="A0A3E0DYC5"/>
<sequence length="144" mass="16304">MSALPQTKPESVDQVIGLANGFSKVSVNQQEIVKIFNQKSDLVMQGMCKFGDSFEFLFPLFKGLSESGKPKSLNLRFSSSEKAAYFYYPVSSQSEVSLFFSQLILLLQNEVKFKKALKEIIINRNHFISEQFLLQNAMMGSIEN</sequence>
<dbReference type="Proteomes" id="UP000256405">
    <property type="component" value="Unassembled WGS sequence"/>
</dbReference>
<comment type="caution">
    <text evidence="1">The sequence shown here is derived from an EMBL/GenBank/DDBJ whole genome shotgun (WGS) entry which is preliminary data.</text>
</comment>